<dbReference type="EMBL" id="CAKJVE010000004">
    <property type="protein sequence ID" value="CAG9704562.1"/>
    <property type="molecule type" value="Genomic_DNA"/>
</dbReference>
<protein>
    <submittedName>
        <fullName evidence="2">Membrane protein</fullName>
    </submittedName>
</protein>
<name>A0A2A7MLV9_9CLOT</name>
<dbReference type="OrthoDB" id="1908850at2"/>
<accession>A0A2A7MLV9</accession>
<evidence type="ECO:0000256" key="1">
    <source>
        <dbReference type="SAM" id="Phobius"/>
    </source>
</evidence>
<dbReference type="EMBL" id="PDCJ01000001">
    <property type="protein sequence ID" value="PEG32507.1"/>
    <property type="molecule type" value="Genomic_DNA"/>
</dbReference>
<evidence type="ECO:0000313" key="3">
    <source>
        <dbReference type="EMBL" id="CAI3670806.1"/>
    </source>
</evidence>
<feature type="transmembrane region" description="Helical" evidence="1">
    <location>
        <begin position="31"/>
        <end position="51"/>
    </location>
</feature>
<keyword evidence="1" id="KW-1133">Transmembrane helix</keyword>
<keyword evidence="6" id="KW-1185">Reference proteome</keyword>
<dbReference type="Pfam" id="PF21846">
    <property type="entry name" value="DUF6905"/>
    <property type="match status" value="1"/>
</dbReference>
<dbReference type="STRING" id="137838.GCA_001458595_04027"/>
<feature type="transmembrane region" description="Helical" evidence="1">
    <location>
        <begin position="63"/>
        <end position="83"/>
    </location>
</feature>
<sequence>MKDVKSFIKSVIGLSTAAIVINGGWRIFVNIFGAKGGWISALTLTGSMWYINHYLGLTKNKENAVFIDMGVVVGLSLITRDIILNGISSLKSSFPTLICVSIGGIIAGIVGGCIQKNKKTGES</sequence>
<dbReference type="Proteomes" id="UP000789738">
    <property type="component" value="Unassembled WGS sequence"/>
</dbReference>
<reference evidence="5 7" key="2">
    <citation type="submission" date="2018-06" db="EMBL/GenBank/DDBJ databases">
        <authorList>
            <consortium name="IHU Genomes"/>
        </authorList>
    </citation>
    <scope>NUCLEOTIDE SEQUENCE [LARGE SCALE GENOMIC DNA]</scope>
    <source>
        <strain evidence="5 7">NEC25</strain>
    </source>
</reference>
<evidence type="ECO:0000313" key="4">
    <source>
        <dbReference type="EMBL" id="PEG32507.1"/>
    </source>
</evidence>
<gene>
    <name evidence="3" type="ORF">CNEO2_690012</name>
    <name evidence="2" type="ORF">CNEO_41330</name>
    <name evidence="5" type="ORF">CNEONATNEC25_03513</name>
    <name evidence="4" type="ORF">CQ394_12685</name>
</gene>
<dbReference type="Proteomes" id="UP000431451">
    <property type="component" value="Unassembled WGS sequence"/>
</dbReference>
<keyword evidence="1" id="KW-0812">Transmembrane</keyword>
<dbReference type="EMBL" id="UWJD01000003">
    <property type="protein sequence ID" value="VCT85910.1"/>
    <property type="molecule type" value="Genomic_DNA"/>
</dbReference>
<feature type="transmembrane region" description="Helical" evidence="1">
    <location>
        <begin position="7"/>
        <end position="25"/>
    </location>
</feature>
<dbReference type="Proteomes" id="UP001189143">
    <property type="component" value="Unassembled WGS sequence"/>
</dbReference>
<evidence type="ECO:0000313" key="2">
    <source>
        <dbReference type="EMBL" id="CAG9704562.1"/>
    </source>
</evidence>
<reference evidence="3" key="4">
    <citation type="submission" date="2022-10" db="EMBL/GenBank/DDBJ databases">
        <authorList>
            <person name="Aires J."/>
            <person name="Mesa V."/>
        </authorList>
    </citation>
    <scope>NUCLEOTIDE SEQUENCE</scope>
    <source>
        <strain evidence="3">Clostridium neonatale JD116</strain>
    </source>
</reference>
<evidence type="ECO:0000313" key="5">
    <source>
        <dbReference type="EMBL" id="VCT85910.1"/>
    </source>
</evidence>
<evidence type="ECO:0000313" key="6">
    <source>
        <dbReference type="Proteomes" id="UP000220840"/>
    </source>
</evidence>
<reference evidence="4 6" key="1">
    <citation type="submission" date="2017-10" db="EMBL/GenBank/DDBJ databases">
        <title>Effective Description of Clostridium neonatale sp. nov. linked to necrotizing enterocolitis in neonates and a clarification of species assignable to the genus Clostridium (Prazmowski 1880) emend. Lawson and Rainey 2016.</title>
        <authorList>
            <person name="Bernard K."/>
            <person name="Burdz T."/>
            <person name="Wiebe D."/>
            <person name="Balcewich B."/>
            <person name="Alfa M."/>
            <person name="Bernier A.-M."/>
        </authorList>
    </citation>
    <scope>NUCLEOTIDE SEQUENCE [LARGE SCALE GENOMIC DNA]</scope>
    <source>
        <strain evidence="4 6">LCDC99A005</strain>
    </source>
</reference>
<dbReference type="RefSeq" id="WP_058296650.1">
    <property type="nucleotide sequence ID" value="NZ_CAKJVD010000083.1"/>
</dbReference>
<proteinExistence type="predicted"/>
<reference evidence="2" key="3">
    <citation type="submission" date="2021-10" db="EMBL/GenBank/DDBJ databases">
        <authorList>
            <person name="Mesa V."/>
        </authorList>
    </citation>
    <scope>NUCLEOTIDE SEQUENCE</scope>
    <source>
        <strain evidence="2">CC3_PB</strain>
    </source>
</reference>
<dbReference type="InterPro" id="IPR054200">
    <property type="entry name" value="DUF6905"/>
</dbReference>
<dbReference type="GeneID" id="68879018"/>
<dbReference type="AlphaFoldDB" id="A0A2A7MLV9"/>
<dbReference type="EMBL" id="CAMTCP010000269">
    <property type="protein sequence ID" value="CAI3670806.1"/>
    <property type="molecule type" value="Genomic_DNA"/>
</dbReference>
<evidence type="ECO:0000313" key="7">
    <source>
        <dbReference type="Proteomes" id="UP000431451"/>
    </source>
</evidence>
<keyword evidence="1" id="KW-0472">Membrane</keyword>
<feature type="transmembrane region" description="Helical" evidence="1">
    <location>
        <begin position="95"/>
        <end position="114"/>
    </location>
</feature>
<organism evidence="4 6">
    <name type="scientific">Clostridium neonatale</name>
    <dbReference type="NCBI Taxonomy" id="137838"/>
    <lineage>
        <taxon>Bacteria</taxon>
        <taxon>Bacillati</taxon>
        <taxon>Bacillota</taxon>
        <taxon>Clostridia</taxon>
        <taxon>Eubacteriales</taxon>
        <taxon>Clostridiaceae</taxon>
        <taxon>Clostridium</taxon>
    </lineage>
</organism>
<dbReference type="Proteomes" id="UP000220840">
    <property type="component" value="Unassembled WGS sequence"/>
</dbReference>